<comment type="caution">
    <text evidence="1">The sequence shown here is derived from an EMBL/GenBank/DDBJ whole genome shotgun (WGS) entry which is preliminary data.</text>
</comment>
<reference evidence="1" key="1">
    <citation type="submission" date="2020-06" db="EMBL/GenBank/DDBJ databases">
        <authorList>
            <person name="Li T."/>
            <person name="Hu X."/>
            <person name="Zhang T."/>
            <person name="Song X."/>
            <person name="Zhang H."/>
            <person name="Dai N."/>
            <person name="Sheng W."/>
            <person name="Hou X."/>
            <person name="Wei L."/>
        </authorList>
    </citation>
    <scope>NUCLEOTIDE SEQUENCE</scope>
    <source>
        <strain evidence="1">KEN1</strain>
        <tissue evidence="1">Leaf</tissue>
    </source>
</reference>
<sequence length="162" mass="18367">MLRVAIGESPFNLSYRMEAIVPAGVGELIWRVKHHNLDSNEQGLRMNLDFDEEARERAAVRAAIYKAMMAKAYNVRIRPIKFQVGGLLMRKAEASGSIGKLDLKWECPCKVMEIVKAKLTSCNRWMEGTSHAHGTSQTSRNIISKFTQYEKFPFLLFFVIGG</sequence>
<gene>
    <name evidence="1" type="ORF">Slati_0137300</name>
</gene>
<dbReference type="PANTHER" id="PTHR48475:SF2">
    <property type="entry name" value="RIBONUCLEASE H"/>
    <property type="match status" value="1"/>
</dbReference>
<evidence type="ECO:0000313" key="1">
    <source>
        <dbReference type="EMBL" id="KAL0462497.1"/>
    </source>
</evidence>
<proteinExistence type="predicted"/>
<reference evidence="1" key="2">
    <citation type="journal article" date="2024" name="Plant">
        <title>Genomic evolution and insights into agronomic trait innovations of Sesamum species.</title>
        <authorList>
            <person name="Miao H."/>
            <person name="Wang L."/>
            <person name="Qu L."/>
            <person name="Liu H."/>
            <person name="Sun Y."/>
            <person name="Le M."/>
            <person name="Wang Q."/>
            <person name="Wei S."/>
            <person name="Zheng Y."/>
            <person name="Lin W."/>
            <person name="Duan Y."/>
            <person name="Cao H."/>
            <person name="Xiong S."/>
            <person name="Wang X."/>
            <person name="Wei L."/>
            <person name="Li C."/>
            <person name="Ma Q."/>
            <person name="Ju M."/>
            <person name="Zhao R."/>
            <person name="Li G."/>
            <person name="Mu C."/>
            <person name="Tian Q."/>
            <person name="Mei H."/>
            <person name="Zhang T."/>
            <person name="Gao T."/>
            <person name="Zhang H."/>
        </authorList>
    </citation>
    <scope>NUCLEOTIDE SEQUENCE</scope>
    <source>
        <strain evidence="1">KEN1</strain>
    </source>
</reference>
<accession>A0AAW2Y9I5</accession>
<dbReference type="EMBL" id="JACGWN010000001">
    <property type="protein sequence ID" value="KAL0462497.1"/>
    <property type="molecule type" value="Genomic_DNA"/>
</dbReference>
<name>A0AAW2Y9I5_9LAMI</name>
<organism evidence="1">
    <name type="scientific">Sesamum latifolium</name>
    <dbReference type="NCBI Taxonomy" id="2727402"/>
    <lineage>
        <taxon>Eukaryota</taxon>
        <taxon>Viridiplantae</taxon>
        <taxon>Streptophyta</taxon>
        <taxon>Embryophyta</taxon>
        <taxon>Tracheophyta</taxon>
        <taxon>Spermatophyta</taxon>
        <taxon>Magnoliopsida</taxon>
        <taxon>eudicotyledons</taxon>
        <taxon>Gunneridae</taxon>
        <taxon>Pentapetalae</taxon>
        <taxon>asterids</taxon>
        <taxon>lamiids</taxon>
        <taxon>Lamiales</taxon>
        <taxon>Pedaliaceae</taxon>
        <taxon>Sesamum</taxon>
    </lineage>
</organism>
<protein>
    <submittedName>
        <fullName evidence="1">Uncharacterized protein</fullName>
    </submittedName>
</protein>
<dbReference type="PANTHER" id="PTHR48475">
    <property type="entry name" value="RIBONUCLEASE H"/>
    <property type="match status" value="1"/>
</dbReference>
<dbReference type="AlphaFoldDB" id="A0AAW2Y9I5"/>